<dbReference type="EMBL" id="SJPO01000009">
    <property type="protein sequence ID" value="TWT73653.1"/>
    <property type="molecule type" value="Genomic_DNA"/>
</dbReference>
<reference evidence="2 3" key="1">
    <citation type="submission" date="2019-02" db="EMBL/GenBank/DDBJ databases">
        <title>Deep-cultivation of Planctomycetes and their phenomic and genomic characterization uncovers novel biology.</title>
        <authorList>
            <person name="Wiegand S."/>
            <person name="Jogler M."/>
            <person name="Boedeker C."/>
            <person name="Pinto D."/>
            <person name="Vollmers J."/>
            <person name="Rivas-Marin E."/>
            <person name="Kohn T."/>
            <person name="Peeters S.H."/>
            <person name="Heuer A."/>
            <person name="Rast P."/>
            <person name="Oberbeckmann S."/>
            <person name="Bunk B."/>
            <person name="Jeske O."/>
            <person name="Meyerdierks A."/>
            <person name="Storesund J.E."/>
            <person name="Kallscheuer N."/>
            <person name="Luecker S."/>
            <person name="Lage O.M."/>
            <person name="Pohl T."/>
            <person name="Merkel B.J."/>
            <person name="Hornburger P."/>
            <person name="Mueller R.-W."/>
            <person name="Bruemmer F."/>
            <person name="Labrenz M."/>
            <person name="Spormann A.M."/>
            <person name="Op Den Camp H."/>
            <person name="Overmann J."/>
            <person name="Amann R."/>
            <person name="Jetten M.S.M."/>
            <person name="Mascher T."/>
            <person name="Medema M.H."/>
            <person name="Devos D.P."/>
            <person name="Kaster A.-K."/>
            <person name="Ovreas L."/>
            <person name="Rohde M."/>
            <person name="Galperin M.Y."/>
            <person name="Jogler C."/>
        </authorList>
    </citation>
    <scope>NUCLEOTIDE SEQUENCE [LARGE SCALE GENOMIC DNA]</scope>
    <source>
        <strain evidence="2 3">Pla123a</strain>
    </source>
</reference>
<dbReference type="OrthoDB" id="244732at2"/>
<feature type="domain" description="Pyrrolo-quinoline quinone repeat" evidence="1">
    <location>
        <begin position="311"/>
        <end position="372"/>
    </location>
</feature>
<evidence type="ECO:0000313" key="2">
    <source>
        <dbReference type="EMBL" id="TWT73653.1"/>
    </source>
</evidence>
<accession>A0A5C5YFT3</accession>
<name>A0A5C5YFT3_9BACT</name>
<dbReference type="SUPFAM" id="SSF50998">
    <property type="entry name" value="Quinoprotein alcohol dehydrogenase-like"/>
    <property type="match status" value="1"/>
</dbReference>
<dbReference type="InterPro" id="IPR011047">
    <property type="entry name" value="Quinoprotein_ADH-like_sf"/>
</dbReference>
<dbReference type="InterPro" id="IPR015943">
    <property type="entry name" value="WD40/YVTN_repeat-like_dom_sf"/>
</dbReference>
<organism evidence="2 3">
    <name type="scientific">Posidoniimonas polymericola</name>
    <dbReference type="NCBI Taxonomy" id="2528002"/>
    <lineage>
        <taxon>Bacteria</taxon>
        <taxon>Pseudomonadati</taxon>
        <taxon>Planctomycetota</taxon>
        <taxon>Planctomycetia</taxon>
        <taxon>Pirellulales</taxon>
        <taxon>Lacipirellulaceae</taxon>
        <taxon>Posidoniimonas</taxon>
    </lineage>
</organism>
<keyword evidence="3" id="KW-1185">Reference proteome</keyword>
<sequence>MGSAMRILGTLLLVVVLTGPSAAEVLWPQFRGPDGQGRVRTTRAPLAWGEGEGVRWKTPLPGRGWSSPVVLGDHIWVTTAEQQGPEVPGEQGTVAVDRVALSAVCVSRDSGEIVHRVRLFDIESPEKIHAQNSYASPTCCLSGDHLICHFGRNGTACLDAQTAEVLWKKAYVVEHYVGAGSSPVMCEGKLILVCDGADQQFVVALDPVSGNEVWRQDRPPFRATNPDVLKSFATPLAVEHAGQVQLVAPGAQWIVAYRPSDGEELWRYDHGAGFSLVPRPVTDGRTIYYCSGFAGDEVLALPLGESGKLDDDQVRWRYKRQAPHQPSPLLMAGRLLMVSDQGIFQCLDANSGKLLWKKRLGGNYSASLLQVGDCCFAFSKEGVATCLDAGGKVLHENQLDGEFHATPAIVDDEWIIRTDTHLYAIGNYDRT</sequence>
<proteinExistence type="predicted"/>
<comment type="caution">
    <text evidence="2">The sequence shown here is derived from an EMBL/GenBank/DDBJ whole genome shotgun (WGS) entry which is preliminary data.</text>
</comment>
<dbReference type="PANTHER" id="PTHR34512:SF30">
    <property type="entry name" value="OUTER MEMBRANE PROTEIN ASSEMBLY FACTOR BAMB"/>
    <property type="match status" value="1"/>
</dbReference>
<evidence type="ECO:0000259" key="1">
    <source>
        <dbReference type="Pfam" id="PF13360"/>
    </source>
</evidence>
<feature type="domain" description="Pyrrolo-quinoline quinone repeat" evidence="1">
    <location>
        <begin position="105"/>
        <end position="292"/>
    </location>
</feature>
<dbReference type="PANTHER" id="PTHR34512">
    <property type="entry name" value="CELL SURFACE PROTEIN"/>
    <property type="match status" value="1"/>
</dbReference>
<dbReference type="Proteomes" id="UP000318478">
    <property type="component" value="Unassembled WGS sequence"/>
</dbReference>
<evidence type="ECO:0000313" key="3">
    <source>
        <dbReference type="Proteomes" id="UP000318478"/>
    </source>
</evidence>
<dbReference type="Gene3D" id="2.130.10.10">
    <property type="entry name" value="YVTN repeat-like/Quinoprotein amine dehydrogenase"/>
    <property type="match status" value="2"/>
</dbReference>
<dbReference type="AlphaFoldDB" id="A0A5C5YFT3"/>
<protein>
    <submittedName>
        <fullName evidence="2">Outer membrane biogenesis protein BamB</fullName>
    </submittedName>
</protein>
<dbReference type="InterPro" id="IPR002372">
    <property type="entry name" value="PQQ_rpt_dom"/>
</dbReference>
<dbReference type="Pfam" id="PF13360">
    <property type="entry name" value="PQQ_2"/>
    <property type="match status" value="2"/>
</dbReference>
<gene>
    <name evidence="2" type="ORF">Pla123a_35460</name>
</gene>